<dbReference type="RefSeq" id="XP_066636533.1">
    <property type="nucleotide sequence ID" value="XM_066773966.1"/>
</dbReference>
<accession>A0ABR3CSA8</accession>
<feature type="domain" description="Epoxide hydrolase N-terminal" evidence="3">
    <location>
        <begin position="20"/>
        <end position="132"/>
    </location>
</feature>
<protein>
    <recommendedName>
        <fullName evidence="3">Epoxide hydrolase N-terminal domain-containing protein</fullName>
    </recommendedName>
</protein>
<reference evidence="4 5" key="1">
    <citation type="submission" date="2024-02" db="EMBL/GenBank/DDBJ databases">
        <title>De novo assembly and annotation of 12 fungi associated with fruit tree decline syndrome in Ontario, Canada.</title>
        <authorList>
            <person name="Sulman M."/>
            <person name="Ellouze W."/>
            <person name="Ilyukhin E."/>
        </authorList>
    </citation>
    <scope>NUCLEOTIDE SEQUENCE [LARGE SCALE GENOMIC DNA]</scope>
    <source>
        <strain evidence="4 5">FDS-637</strain>
    </source>
</reference>
<dbReference type="PANTHER" id="PTHR21661:SF39">
    <property type="entry name" value="HYDROLASE, PUTATIVE (AFU_ORTHOLOGUE AFUA_3G08960)-RELATED"/>
    <property type="match status" value="1"/>
</dbReference>
<evidence type="ECO:0000256" key="1">
    <source>
        <dbReference type="ARBA" id="ARBA00010088"/>
    </source>
</evidence>
<evidence type="ECO:0000259" key="3">
    <source>
        <dbReference type="Pfam" id="PF06441"/>
    </source>
</evidence>
<gene>
    <name evidence="4" type="ORF">SLS55_002484</name>
</gene>
<keyword evidence="2" id="KW-0378">Hydrolase</keyword>
<dbReference type="Proteomes" id="UP001430584">
    <property type="component" value="Unassembled WGS sequence"/>
</dbReference>
<dbReference type="Gene3D" id="3.40.50.1820">
    <property type="entry name" value="alpha/beta hydrolase"/>
    <property type="match status" value="1"/>
</dbReference>
<dbReference type="InterPro" id="IPR016292">
    <property type="entry name" value="Epoxide_hydrolase"/>
</dbReference>
<dbReference type="Pfam" id="PF06441">
    <property type="entry name" value="EHN"/>
    <property type="match status" value="1"/>
</dbReference>
<proteinExistence type="inferred from homology"/>
<evidence type="ECO:0000256" key="2">
    <source>
        <dbReference type="ARBA" id="ARBA00022801"/>
    </source>
</evidence>
<evidence type="ECO:0000313" key="5">
    <source>
        <dbReference type="Proteomes" id="UP001430584"/>
    </source>
</evidence>
<dbReference type="GeneID" id="92006569"/>
<keyword evidence="5" id="KW-1185">Reference proteome</keyword>
<dbReference type="SUPFAM" id="SSF53474">
    <property type="entry name" value="alpha/beta-Hydrolases"/>
    <property type="match status" value="1"/>
</dbReference>
<name>A0ABR3CSA8_9PEZI</name>
<sequence>MSPLLFGQPPFPISPDGALSQFKIDVPDDEVQKLKTLLEVLPIPRPNWENGHKDQSCGIPRDWLVESVDYWQNKYNWRQQEEILNSIPQFKVEVQDDDGQKYSVHFAALFSENKDAIPIHLSHGWPGSFIEFMPILLKLKEQYASSPEKLPYHVIVPSIIGFGFSSPPPLDKDFIIKDNCRLFHKAMLALGFGKRGYITQGGDLGGPIAETLAAVYEPAKAAHLNIYFIPSTAASGEPADPLEKKAIEKGKKFLQTGMAYAMLHATRPSTAGLTIGNSPVALLTWIGEKMLEWPDPAHVPSLDTILTNVSIYWFTGTFPTSIWCYRALLSGAPETAYEPITNGKPKGLSWFPYEIGAVPKEFIRNDKNITHFYEHDEGGHFAALEVPDLLWADFEDFIAKVWKQ</sequence>
<dbReference type="InterPro" id="IPR000639">
    <property type="entry name" value="Epox_hydrolase-like"/>
</dbReference>
<dbReference type="InterPro" id="IPR029058">
    <property type="entry name" value="AB_hydrolase_fold"/>
</dbReference>
<comment type="similarity">
    <text evidence="1">Belongs to the peptidase S33 family.</text>
</comment>
<dbReference type="InterPro" id="IPR010497">
    <property type="entry name" value="Epoxide_hydro_N"/>
</dbReference>
<dbReference type="PANTHER" id="PTHR21661">
    <property type="entry name" value="EPOXIDE HYDROLASE 1-RELATED"/>
    <property type="match status" value="1"/>
</dbReference>
<organism evidence="4 5">
    <name type="scientific">Diplodia seriata</name>
    <dbReference type="NCBI Taxonomy" id="420778"/>
    <lineage>
        <taxon>Eukaryota</taxon>
        <taxon>Fungi</taxon>
        <taxon>Dikarya</taxon>
        <taxon>Ascomycota</taxon>
        <taxon>Pezizomycotina</taxon>
        <taxon>Dothideomycetes</taxon>
        <taxon>Dothideomycetes incertae sedis</taxon>
        <taxon>Botryosphaeriales</taxon>
        <taxon>Botryosphaeriaceae</taxon>
        <taxon>Diplodia</taxon>
    </lineage>
</organism>
<evidence type="ECO:0000313" key="4">
    <source>
        <dbReference type="EMBL" id="KAL0263504.1"/>
    </source>
</evidence>
<comment type="caution">
    <text evidence="4">The sequence shown here is derived from an EMBL/GenBank/DDBJ whole genome shotgun (WGS) entry which is preliminary data.</text>
</comment>
<dbReference type="PIRSF" id="PIRSF001112">
    <property type="entry name" value="Epoxide_hydrolase"/>
    <property type="match status" value="1"/>
</dbReference>
<dbReference type="PRINTS" id="PR00412">
    <property type="entry name" value="EPOXHYDRLASE"/>
</dbReference>
<dbReference type="EMBL" id="JAJVCZ030000002">
    <property type="protein sequence ID" value="KAL0263504.1"/>
    <property type="molecule type" value="Genomic_DNA"/>
</dbReference>